<dbReference type="Proteomes" id="UP000218811">
    <property type="component" value="Unassembled WGS sequence"/>
</dbReference>
<reference evidence="1 2" key="1">
    <citation type="journal article" date="2012" name="Science">
        <title>The Paleozoic origin of enzymatic lignin decomposition reconstructed from 31 fungal genomes.</title>
        <authorList>
            <person name="Floudas D."/>
            <person name="Binder M."/>
            <person name="Riley R."/>
            <person name="Barry K."/>
            <person name="Blanchette R.A."/>
            <person name="Henrissat B."/>
            <person name="Martinez A.T."/>
            <person name="Otillar R."/>
            <person name="Spatafora J.W."/>
            <person name="Yadav J.S."/>
            <person name="Aerts A."/>
            <person name="Benoit I."/>
            <person name="Boyd A."/>
            <person name="Carlson A."/>
            <person name="Copeland A."/>
            <person name="Coutinho P.M."/>
            <person name="de Vries R.P."/>
            <person name="Ferreira P."/>
            <person name="Findley K."/>
            <person name="Foster B."/>
            <person name="Gaskell J."/>
            <person name="Glotzer D."/>
            <person name="Gorecki P."/>
            <person name="Heitman J."/>
            <person name="Hesse C."/>
            <person name="Hori C."/>
            <person name="Igarashi K."/>
            <person name="Jurgens J.A."/>
            <person name="Kallen N."/>
            <person name="Kersten P."/>
            <person name="Kohler A."/>
            <person name="Kuees U."/>
            <person name="Kumar T.K.A."/>
            <person name="Kuo A."/>
            <person name="LaButti K."/>
            <person name="Larrondo L.F."/>
            <person name="Lindquist E."/>
            <person name="Ling A."/>
            <person name="Lombard V."/>
            <person name="Lucas S."/>
            <person name="Lundell T."/>
            <person name="Martin R."/>
            <person name="McLaughlin D.J."/>
            <person name="Morgenstern I."/>
            <person name="Morin E."/>
            <person name="Murat C."/>
            <person name="Nagy L.G."/>
            <person name="Nolan M."/>
            <person name="Ohm R.A."/>
            <person name="Patyshakuliyeva A."/>
            <person name="Rokas A."/>
            <person name="Ruiz-Duenas F.J."/>
            <person name="Sabat G."/>
            <person name="Salamov A."/>
            <person name="Samejima M."/>
            <person name="Schmutz J."/>
            <person name="Slot J.C."/>
            <person name="St John F."/>
            <person name="Stenlid J."/>
            <person name="Sun H."/>
            <person name="Sun S."/>
            <person name="Syed K."/>
            <person name="Tsang A."/>
            <person name="Wiebenga A."/>
            <person name="Young D."/>
            <person name="Pisabarro A."/>
            <person name="Eastwood D.C."/>
            <person name="Martin F."/>
            <person name="Cullen D."/>
            <person name="Grigoriev I.V."/>
            <person name="Hibbett D.S."/>
        </authorList>
    </citation>
    <scope>NUCLEOTIDE SEQUENCE [LARGE SCALE GENOMIC DNA]</scope>
    <source>
        <strain evidence="1 2">MD-104</strain>
    </source>
</reference>
<dbReference type="AlphaFoldDB" id="A0A2H3JCR6"/>
<dbReference type="EMBL" id="KB467854">
    <property type="protein sequence ID" value="PCH35468.1"/>
    <property type="molecule type" value="Genomic_DNA"/>
</dbReference>
<organism evidence="1 2">
    <name type="scientific">Wolfiporia cocos (strain MD-104)</name>
    <name type="common">Brown rot fungus</name>
    <dbReference type="NCBI Taxonomy" id="742152"/>
    <lineage>
        <taxon>Eukaryota</taxon>
        <taxon>Fungi</taxon>
        <taxon>Dikarya</taxon>
        <taxon>Basidiomycota</taxon>
        <taxon>Agaricomycotina</taxon>
        <taxon>Agaricomycetes</taxon>
        <taxon>Polyporales</taxon>
        <taxon>Phaeolaceae</taxon>
        <taxon>Wolfiporia</taxon>
    </lineage>
</organism>
<sequence>MLESEEGVKGVKPGLSRMLARLYHSLQTPALNHPWQAANVGRSPRSSTSLGSHLSFVPYIAESRFPLGCGRDTSPVTDVVRIISGMVSVAYQRSSIADATVQLYNILHSAGIRTKSSNFIETQLEGKIFGSHSFIPLLSEAFWRNTPSTFSPGSVATLPMPRFKVINSQPHRPENVLQHSLFNSGGPLGLFDAVFTPTVHAYSSYILVIFRSCVRKRPPRHRSSTSAHLWGGKRSKLNIMAGGSPLLNEPQQIVQILHEFAAPLPHLIIVIIFAFENVQKIGLQIVLTFNVHSSPPVDKCIILVLMSRLTQSRLGRLIHATPIVITKGGDNHEDPDIKSKTLRKPFRF</sequence>
<proteinExistence type="predicted"/>
<keyword evidence="2" id="KW-1185">Reference proteome</keyword>
<evidence type="ECO:0000313" key="2">
    <source>
        <dbReference type="Proteomes" id="UP000218811"/>
    </source>
</evidence>
<evidence type="ECO:0000313" key="1">
    <source>
        <dbReference type="EMBL" id="PCH35468.1"/>
    </source>
</evidence>
<gene>
    <name evidence="1" type="ORF">WOLCODRAFT_19987</name>
</gene>
<accession>A0A2H3JCR6</accession>
<protein>
    <submittedName>
        <fullName evidence="1">Uncharacterized protein</fullName>
    </submittedName>
</protein>
<name>A0A2H3JCR6_WOLCO</name>